<dbReference type="AlphaFoldDB" id="A0A516IQR6"/>
<sequence length="332" mass="37201">MFTSAQLPNSTLLMIVGSDQPDQVRRVGTRIRLGGSTDLNKLLPPDVHPHRLHVTPQSLRQARRPELDGYDFLLNMVTEPEGNDRVLDNMRKLLRGIRGKVINRPDAVARSTRDRVARLLAGIDGLLVPKAIRLNGAKPDVAVRAIGNAGLSLPIILRRTGTHGGEILGCLDSLDAIRDALTAGDHIATEFCDFQSADGLYRKYRIFFIGDQLVFRHLLISDGWNIHAKDRRRFMLPRPDLLAEEEAMFSRADGAFPDPVHRVLDAVRERMPLDYFGMDFGIDPAGRLVLFEANATMNFFPFLPDPEFAYVRRCLEPAQQAFRALVGMETGR</sequence>
<keyword evidence="2" id="KW-1185">Reference proteome</keyword>
<dbReference type="RefSeq" id="WP_147493663.1">
    <property type="nucleotide sequence ID" value="NZ_CP041659.1"/>
</dbReference>
<evidence type="ECO:0000313" key="1">
    <source>
        <dbReference type="EMBL" id="QDP19209.1"/>
    </source>
</evidence>
<organism evidence="1 2">
    <name type="scientific">Sphingomonas xanthus</name>
    <dbReference type="NCBI Taxonomy" id="2594473"/>
    <lineage>
        <taxon>Bacteria</taxon>
        <taxon>Pseudomonadati</taxon>
        <taxon>Pseudomonadota</taxon>
        <taxon>Alphaproteobacteria</taxon>
        <taxon>Sphingomonadales</taxon>
        <taxon>Sphingomonadaceae</taxon>
        <taxon>Sphingomonas</taxon>
    </lineage>
</organism>
<name>A0A516IQR6_9SPHN</name>
<dbReference type="SUPFAM" id="SSF56059">
    <property type="entry name" value="Glutathione synthetase ATP-binding domain-like"/>
    <property type="match status" value="1"/>
</dbReference>
<evidence type="ECO:0008006" key="3">
    <source>
        <dbReference type="Google" id="ProtNLM"/>
    </source>
</evidence>
<proteinExistence type="predicted"/>
<evidence type="ECO:0000313" key="2">
    <source>
        <dbReference type="Proteomes" id="UP000321857"/>
    </source>
</evidence>
<dbReference type="KEGG" id="sxa:FMM02_04065"/>
<accession>A0A516IQR6</accession>
<reference evidence="1 2" key="1">
    <citation type="submission" date="2019-07" db="EMBL/GenBank/DDBJ databases">
        <title>Sphingomonas AE3 Genome sequencing and assembly.</title>
        <authorList>
            <person name="Kim H."/>
        </authorList>
    </citation>
    <scope>NUCLEOTIDE SEQUENCE [LARGE SCALE GENOMIC DNA]</scope>
    <source>
        <strain evidence="1 2">AE3</strain>
    </source>
</reference>
<dbReference type="Proteomes" id="UP000321857">
    <property type="component" value="Chromosome"/>
</dbReference>
<dbReference type="OrthoDB" id="460582at2"/>
<dbReference type="EMBL" id="CP041659">
    <property type="protein sequence ID" value="QDP19209.1"/>
    <property type="molecule type" value="Genomic_DNA"/>
</dbReference>
<protein>
    <recommendedName>
        <fullName evidence="3">ATP-grasp domain-containing protein</fullName>
    </recommendedName>
</protein>
<gene>
    <name evidence="1" type="ORF">FMM02_04065</name>
</gene>